<keyword evidence="4" id="KW-1003">Cell membrane</keyword>
<feature type="transmembrane region" description="Helical" evidence="8">
    <location>
        <begin position="218"/>
        <end position="241"/>
    </location>
</feature>
<dbReference type="CDD" id="cd17320">
    <property type="entry name" value="MFS_MdfA_MDR_like"/>
    <property type="match status" value="1"/>
</dbReference>
<dbReference type="PANTHER" id="PTHR23502">
    <property type="entry name" value="MAJOR FACILITATOR SUPERFAMILY"/>
    <property type="match status" value="1"/>
</dbReference>
<reference evidence="10 11" key="1">
    <citation type="submission" date="2022-03" db="EMBL/GenBank/DDBJ databases">
        <title>Ignatzschineria rhizosphaerae HR5S32.</title>
        <authorList>
            <person name="Sun J.Q."/>
            <person name="Feng J.Y."/>
        </authorList>
    </citation>
    <scope>NUCLEOTIDE SEQUENCE [LARGE SCALE GENOMIC DNA]</scope>
    <source>
        <strain evidence="10 11">HR5S32</strain>
    </source>
</reference>
<comment type="similarity">
    <text evidence="2 8">Belongs to the major facilitator superfamily. Bcr/CmlA family.</text>
</comment>
<dbReference type="InterPro" id="IPR036259">
    <property type="entry name" value="MFS_trans_sf"/>
</dbReference>
<evidence type="ECO:0000256" key="5">
    <source>
        <dbReference type="ARBA" id="ARBA00022692"/>
    </source>
</evidence>
<gene>
    <name evidence="10" type="ORF">MMG00_11020</name>
</gene>
<feature type="transmembrane region" description="Helical" evidence="8">
    <location>
        <begin position="12"/>
        <end position="34"/>
    </location>
</feature>
<dbReference type="InterPro" id="IPR020846">
    <property type="entry name" value="MFS_dom"/>
</dbReference>
<feature type="transmembrane region" description="Helical" evidence="8">
    <location>
        <begin position="167"/>
        <end position="189"/>
    </location>
</feature>
<feature type="transmembrane region" description="Helical" evidence="8">
    <location>
        <begin position="285"/>
        <end position="305"/>
    </location>
</feature>
<keyword evidence="8" id="KW-0997">Cell inner membrane</keyword>
<evidence type="ECO:0000313" key="11">
    <source>
        <dbReference type="Proteomes" id="UP000829542"/>
    </source>
</evidence>
<dbReference type="PANTHER" id="PTHR23502:SF132">
    <property type="entry name" value="POLYAMINE TRANSPORTER 2-RELATED"/>
    <property type="match status" value="1"/>
</dbReference>
<feature type="domain" description="Major facilitator superfamily (MFS) profile" evidence="9">
    <location>
        <begin position="15"/>
        <end position="404"/>
    </location>
</feature>
<dbReference type="PROSITE" id="PS50850">
    <property type="entry name" value="MFS"/>
    <property type="match status" value="1"/>
</dbReference>
<protein>
    <recommendedName>
        <fullName evidence="8">Bcr/CflA family efflux transporter</fullName>
    </recommendedName>
</protein>
<evidence type="ECO:0000256" key="8">
    <source>
        <dbReference type="RuleBase" id="RU365088"/>
    </source>
</evidence>
<comment type="subcellular location">
    <subcellularLocation>
        <location evidence="8">Cell inner membrane</location>
        <topology evidence="8">Multi-pass membrane protein</topology>
    </subcellularLocation>
    <subcellularLocation>
        <location evidence="1">Cell membrane</location>
        <topology evidence="1">Multi-pass membrane protein</topology>
    </subcellularLocation>
</comment>
<keyword evidence="11" id="KW-1185">Reference proteome</keyword>
<keyword evidence="7 8" id="KW-0472">Membrane</keyword>
<keyword evidence="3 8" id="KW-0813">Transport</keyword>
<evidence type="ECO:0000256" key="3">
    <source>
        <dbReference type="ARBA" id="ARBA00022448"/>
    </source>
</evidence>
<proteinExistence type="inferred from homology"/>
<dbReference type="InterPro" id="IPR004812">
    <property type="entry name" value="Efflux_drug-R_Bcr/CmlA"/>
</dbReference>
<sequence length="406" mass="44195">MNHDQPRPISSSKCLIMILAGLVAFGPLSIDMYLPSLTAITQDLGANIREVKQTITFFLFGFSLGMFFYGPLSDHYGRRILLLIGITIYLIATFGIIFSQSGQALFSWRLLQALGGASASVIARAIVRDLFALHDSAKILSIMHMITMIATLISPILGSYLTLYFGWRSIFIFLLLFAGVALLACLFILKESLPQKSRSTSVTIALRSYVHIMKNKQAMGYIGSMSMTFAGMFAYITASPFVYMEHFGVSAEAYAYLFGLNIFAIMIVVIFNAKFVKTIGPQKMIIMGTSLALFSATIMVFLNQLAGGISFIPLVIGLFIFIGMTGQLSANCIAMAMSLFPREKAGAAAGLAVSLQFGLGGLLSLFVSQTIYVTPDAMLRYILIAAILAFLSMLLTLKSASKNQSN</sequence>
<evidence type="ECO:0000256" key="6">
    <source>
        <dbReference type="ARBA" id="ARBA00022989"/>
    </source>
</evidence>
<dbReference type="RefSeq" id="WP_242148284.1">
    <property type="nucleotide sequence ID" value="NZ_CP093379.1"/>
</dbReference>
<feature type="transmembrane region" description="Helical" evidence="8">
    <location>
        <begin position="253"/>
        <end position="273"/>
    </location>
</feature>
<dbReference type="NCBIfam" id="TIGR00710">
    <property type="entry name" value="efflux_Bcr_CflA"/>
    <property type="match status" value="1"/>
</dbReference>
<evidence type="ECO:0000313" key="10">
    <source>
        <dbReference type="EMBL" id="UNM95737.1"/>
    </source>
</evidence>
<dbReference type="Gene3D" id="1.20.1720.10">
    <property type="entry name" value="Multidrug resistance protein D"/>
    <property type="match status" value="1"/>
</dbReference>
<feature type="transmembrane region" description="Helical" evidence="8">
    <location>
        <begin position="54"/>
        <end position="72"/>
    </location>
</feature>
<keyword evidence="6 8" id="KW-1133">Transmembrane helix</keyword>
<organism evidence="10 11">
    <name type="scientific">Ignatzschineria rhizosphaerae</name>
    <dbReference type="NCBI Taxonomy" id="2923279"/>
    <lineage>
        <taxon>Bacteria</taxon>
        <taxon>Pseudomonadati</taxon>
        <taxon>Pseudomonadota</taxon>
        <taxon>Gammaproteobacteria</taxon>
        <taxon>Cardiobacteriales</taxon>
        <taxon>Ignatzschineriaceae</taxon>
        <taxon>Ignatzschineria</taxon>
    </lineage>
</organism>
<evidence type="ECO:0000256" key="1">
    <source>
        <dbReference type="ARBA" id="ARBA00004651"/>
    </source>
</evidence>
<dbReference type="Pfam" id="PF07690">
    <property type="entry name" value="MFS_1"/>
    <property type="match status" value="1"/>
</dbReference>
<dbReference type="SUPFAM" id="SSF103473">
    <property type="entry name" value="MFS general substrate transporter"/>
    <property type="match status" value="1"/>
</dbReference>
<accession>A0ABY3X3X9</accession>
<dbReference type="Proteomes" id="UP000829542">
    <property type="component" value="Chromosome"/>
</dbReference>
<feature type="transmembrane region" description="Helical" evidence="8">
    <location>
        <begin position="311"/>
        <end position="333"/>
    </location>
</feature>
<keyword evidence="5 8" id="KW-0812">Transmembrane</keyword>
<dbReference type="EMBL" id="CP093379">
    <property type="protein sequence ID" value="UNM95737.1"/>
    <property type="molecule type" value="Genomic_DNA"/>
</dbReference>
<feature type="transmembrane region" description="Helical" evidence="8">
    <location>
        <begin position="345"/>
        <end position="366"/>
    </location>
</feature>
<feature type="transmembrane region" description="Helical" evidence="8">
    <location>
        <begin position="139"/>
        <end position="161"/>
    </location>
</feature>
<name>A0ABY3X3X9_9GAMM</name>
<feature type="transmembrane region" description="Helical" evidence="8">
    <location>
        <begin position="79"/>
        <end position="98"/>
    </location>
</feature>
<dbReference type="InterPro" id="IPR011701">
    <property type="entry name" value="MFS"/>
</dbReference>
<evidence type="ECO:0000256" key="7">
    <source>
        <dbReference type="ARBA" id="ARBA00023136"/>
    </source>
</evidence>
<feature type="transmembrane region" description="Helical" evidence="8">
    <location>
        <begin position="110"/>
        <end position="127"/>
    </location>
</feature>
<evidence type="ECO:0000259" key="9">
    <source>
        <dbReference type="PROSITE" id="PS50850"/>
    </source>
</evidence>
<evidence type="ECO:0000256" key="4">
    <source>
        <dbReference type="ARBA" id="ARBA00022475"/>
    </source>
</evidence>
<evidence type="ECO:0000256" key="2">
    <source>
        <dbReference type="ARBA" id="ARBA00006236"/>
    </source>
</evidence>
<feature type="transmembrane region" description="Helical" evidence="8">
    <location>
        <begin position="378"/>
        <end position="397"/>
    </location>
</feature>